<dbReference type="Gene3D" id="2.40.40.10">
    <property type="entry name" value="RlpA-like domain"/>
    <property type="match status" value="1"/>
</dbReference>
<dbReference type="NCBIfam" id="TIGR00413">
    <property type="entry name" value="rlpA"/>
    <property type="match status" value="1"/>
</dbReference>
<dbReference type="HAMAP" id="MF_02071">
    <property type="entry name" value="RlpA"/>
    <property type="match status" value="1"/>
</dbReference>
<name>Q5GQH9_BPSYP</name>
<dbReference type="EMBL" id="LN828717">
    <property type="protein sequence ID" value="CFW42352.1"/>
    <property type="molecule type" value="Genomic_DNA"/>
</dbReference>
<dbReference type="PANTHER" id="PTHR34183">
    <property type="entry name" value="ENDOLYTIC PEPTIDOGLYCAN TRANSGLYCOSYLASE RLPA"/>
    <property type="match status" value="1"/>
</dbReference>
<evidence type="ECO:0000313" key="4">
    <source>
        <dbReference type="EMBL" id="CAF34223.1"/>
    </source>
</evidence>
<keyword evidence="2" id="KW-0961">Cell wall biogenesis/degradation</keyword>
<evidence type="ECO:0000256" key="2">
    <source>
        <dbReference type="ARBA" id="ARBA00023316"/>
    </source>
</evidence>
<evidence type="ECO:0000313" key="5">
    <source>
        <dbReference type="EMBL" id="CFW42352.1"/>
    </source>
</evidence>
<evidence type="ECO:0000313" key="6">
    <source>
        <dbReference type="Proteomes" id="UP000000994"/>
    </source>
</evidence>
<reference evidence="4 6" key="2">
    <citation type="journal article" date="2005" name="J. Bacteriol.">
        <title>The genome of S-PM2, a 'photosynthetic' T4-type bacteriophage that infects marine Synechococcus strains.</title>
        <authorList>
            <person name="Mann N.H."/>
            <person name="Clokie M.R."/>
            <person name="Millard A."/>
            <person name="Cook A."/>
            <person name="Wilson W.H."/>
            <person name="Wheatley P.J."/>
            <person name="Letarov A."/>
            <person name="Krisch H.M."/>
        </authorList>
    </citation>
    <scope>NUCLEOTIDE SEQUENCE</scope>
</reference>
<evidence type="ECO:0000259" key="3">
    <source>
        <dbReference type="Pfam" id="PF03330"/>
    </source>
</evidence>
<dbReference type="GO" id="GO:0071555">
    <property type="term" value="P:cell wall organization"/>
    <property type="evidence" value="ECO:0007669"/>
    <property type="project" value="UniProtKB-KW"/>
</dbReference>
<evidence type="ECO:0000313" key="7">
    <source>
        <dbReference type="Proteomes" id="UP000246186"/>
    </source>
</evidence>
<feature type="domain" description="RlpA-like protein double-psi beta-barrel" evidence="3">
    <location>
        <begin position="38"/>
        <end position="117"/>
    </location>
</feature>
<accession>Q5GQH9</accession>
<dbReference type="Proteomes" id="UP000246186">
    <property type="component" value="Genome"/>
</dbReference>
<dbReference type="EMBL" id="AJ630128">
    <property type="protein sequence ID" value="CAF34223.1"/>
    <property type="molecule type" value="Genomic_DNA"/>
</dbReference>
<organism evidence="4 6">
    <name type="scientific">Synechococcus phage S-PM2</name>
    <dbReference type="NCBI Taxonomy" id="238854"/>
    <lineage>
        <taxon>Viruses</taxon>
        <taxon>Duplodnaviria</taxon>
        <taxon>Heunggongvirae</taxon>
        <taxon>Uroviricota</taxon>
        <taxon>Caudoviricetes</taxon>
        <taxon>Pantevenvirales</taxon>
        <taxon>Kyanoviridae</taxon>
        <taxon>Nodensvirus</taxon>
        <taxon>Nodensvirus spm2</taxon>
    </lineage>
</organism>
<keyword evidence="6" id="KW-1185">Reference proteome</keyword>
<reference evidence="5" key="4">
    <citation type="submission" date="2015-02" db="EMBL/GenBank/DDBJ databases">
        <authorList>
            <person name="Chooi Y.-H."/>
        </authorList>
    </citation>
    <scope>NUCLEOTIDE SEQUENCE</scope>
</reference>
<organismHost>
    <name type="scientific">Synechococcus</name>
    <dbReference type="NCBI Taxonomy" id="1129"/>
</organismHost>
<dbReference type="InterPro" id="IPR009009">
    <property type="entry name" value="RlpA-like_DPBB"/>
</dbReference>
<dbReference type="InterPro" id="IPR034718">
    <property type="entry name" value="RlpA"/>
</dbReference>
<dbReference type="Pfam" id="PF03330">
    <property type="entry name" value="DPBB_1"/>
    <property type="match status" value="1"/>
</dbReference>
<dbReference type="PANTHER" id="PTHR34183:SF8">
    <property type="entry name" value="ENDOLYTIC PEPTIDOGLYCAN TRANSGLYCOSYLASE RLPA-RELATED"/>
    <property type="match status" value="1"/>
</dbReference>
<dbReference type="Proteomes" id="UP000000994">
    <property type="component" value="Segment"/>
</dbReference>
<dbReference type="CDD" id="cd22268">
    <property type="entry name" value="DPBB_RlpA-like"/>
    <property type="match status" value="1"/>
</dbReference>
<keyword evidence="1" id="KW-0456">Lyase</keyword>
<dbReference type="RefSeq" id="YP_195193.1">
    <property type="nucleotide sequence ID" value="NC_006820.1"/>
</dbReference>
<reference evidence="5 7" key="3">
    <citation type="journal article" date="2015" name="PLoS ONE">
        <title>Spontaneous Deletion of an "ORFanage" Region Facilitates Host Adaptation in a "Photosynthetic" Cyanophage.</title>
        <authorList>
            <person name="Puxty R.J."/>
            <person name="Perez-Sepulveda B."/>
            <person name="Rihtman B."/>
            <person name="Evans D.J."/>
            <person name="Millard A.D."/>
            <person name="Scanlan D.J."/>
        </authorList>
    </citation>
    <scope>NUCLEOTIDE SEQUENCE [LARGE SCALE GENOMIC DNA]</scope>
</reference>
<dbReference type="OrthoDB" id="27226at10239"/>
<reference evidence="4 6" key="1">
    <citation type="journal article" date="2004" name="Proc. Natl. Acad. Sci. U.S.A.">
        <title>Genetic organization of the psbAD region in phages infecting marine Synechococcus strains.</title>
        <authorList>
            <person name="Millard A."/>
            <person name="Clokie M.R."/>
            <person name="Shub D.A."/>
            <person name="Mann N.H."/>
        </authorList>
    </citation>
    <scope>NUCLEOTIDE SEQUENCE [LARGE SCALE GENOMIC DNA]</scope>
</reference>
<dbReference type="InterPro" id="IPR036908">
    <property type="entry name" value="RlpA-like_sf"/>
</dbReference>
<dbReference type="GO" id="GO:0016829">
    <property type="term" value="F:lyase activity"/>
    <property type="evidence" value="ECO:0007669"/>
    <property type="project" value="UniProtKB-KW"/>
</dbReference>
<sequence>MLFKTLSIFAFGLVGLAPVTAKAASGCSLASHYGIGDGYHGQRTANGERYNAYGKSVAHRYLPFGTRLRVTNQRTGKSVIVRVNDRGPYVYDRDLDLSYGAFSTIAPPSQGVARVCYTIV</sequence>
<evidence type="ECO:0000256" key="1">
    <source>
        <dbReference type="ARBA" id="ARBA00023239"/>
    </source>
</evidence>
<gene>
    <name evidence="5" type="ORF">S-PM2d158</name>
    <name evidence="4" type="ORF">S-PM2p158</name>
</gene>
<proteinExistence type="inferred from homology"/>
<dbReference type="SUPFAM" id="SSF50685">
    <property type="entry name" value="Barwin-like endoglucanases"/>
    <property type="match status" value="1"/>
</dbReference>
<protein>
    <submittedName>
        <fullName evidence="4">Hypothetical-Protein / belonging to T4-LIKE GC: 851</fullName>
    </submittedName>
</protein>
<dbReference type="KEGG" id="vg:3260272"/>
<dbReference type="InterPro" id="IPR012997">
    <property type="entry name" value="RplA"/>
</dbReference>